<dbReference type="InterPro" id="IPR036397">
    <property type="entry name" value="RNaseH_sf"/>
</dbReference>
<dbReference type="GO" id="GO:0045004">
    <property type="term" value="P:DNA replication proofreading"/>
    <property type="evidence" value="ECO:0007669"/>
    <property type="project" value="TreeGrafter"/>
</dbReference>
<keyword evidence="4" id="KW-0808">Transferase</keyword>
<dbReference type="InterPro" id="IPR012337">
    <property type="entry name" value="RNaseH-like_sf"/>
</dbReference>
<dbReference type="GO" id="GO:0005829">
    <property type="term" value="C:cytosol"/>
    <property type="evidence" value="ECO:0007669"/>
    <property type="project" value="TreeGrafter"/>
</dbReference>
<dbReference type="AlphaFoldDB" id="A0A1A0CKG8"/>
<evidence type="ECO:0000256" key="1">
    <source>
        <dbReference type="ARBA" id="ARBA00025483"/>
    </source>
</evidence>
<dbReference type="CDD" id="cd06127">
    <property type="entry name" value="DEDDh"/>
    <property type="match status" value="1"/>
</dbReference>
<evidence type="ECO:0000256" key="2">
    <source>
        <dbReference type="ARBA" id="ARBA00026073"/>
    </source>
</evidence>
<dbReference type="FunFam" id="3.30.420.10:FF:000045">
    <property type="entry name" value="3'-5' exonuclease DinG"/>
    <property type="match status" value="1"/>
</dbReference>
<comment type="function">
    <text evidence="1">DNA polymerase III is a complex, multichain enzyme responsible for most of the replicative synthesis in bacteria. The epsilon subunit contain the editing function and is a proofreading 3'-5' exonuclease.</text>
</comment>
<dbReference type="GO" id="GO:0003676">
    <property type="term" value="F:nucleic acid binding"/>
    <property type="evidence" value="ECO:0007669"/>
    <property type="project" value="InterPro"/>
</dbReference>
<evidence type="ECO:0000313" key="5">
    <source>
        <dbReference type="Proteomes" id="UP000093796"/>
    </source>
</evidence>
<dbReference type="Proteomes" id="UP000093796">
    <property type="component" value="Unassembled WGS sequence"/>
</dbReference>
<keyword evidence="4" id="KW-0239">DNA-directed DNA polymerase</keyword>
<feature type="domain" description="Exonuclease" evidence="3">
    <location>
        <begin position="44"/>
        <end position="209"/>
    </location>
</feature>
<evidence type="ECO:0000313" key="4">
    <source>
        <dbReference type="EMBL" id="OAZ63458.1"/>
    </source>
</evidence>
<reference evidence="4 5" key="1">
    <citation type="submission" date="2016-05" db="EMBL/GenBank/DDBJ databases">
        <title>Genome sequencing of Acetobacter pasteurianus strain SRCM100623.</title>
        <authorList>
            <person name="Song Y.R."/>
        </authorList>
    </citation>
    <scope>NUCLEOTIDE SEQUENCE [LARGE SCALE GENOMIC DNA]</scope>
    <source>
        <strain evidence="4 5">SRCM100623</strain>
    </source>
</reference>
<dbReference type="EC" id="2.7.7.7" evidence="4"/>
<dbReference type="NCBIfam" id="NF006615">
    <property type="entry name" value="PRK09182.1"/>
    <property type="match status" value="1"/>
</dbReference>
<dbReference type="GO" id="GO:0008408">
    <property type="term" value="F:3'-5' exonuclease activity"/>
    <property type="evidence" value="ECO:0007669"/>
    <property type="project" value="TreeGrafter"/>
</dbReference>
<dbReference type="PATRIC" id="fig|438.15.peg.2785"/>
<dbReference type="SMART" id="SM00479">
    <property type="entry name" value="EXOIII"/>
    <property type="match status" value="1"/>
</dbReference>
<comment type="caution">
    <text evidence="4">The sequence shown here is derived from an EMBL/GenBank/DDBJ whole genome shotgun (WGS) entry which is preliminary data.</text>
</comment>
<dbReference type="SUPFAM" id="SSF53098">
    <property type="entry name" value="Ribonuclease H-like"/>
    <property type="match status" value="1"/>
</dbReference>
<evidence type="ECO:0000259" key="3">
    <source>
        <dbReference type="SMART" id="SM00479"/>
    </source>
</evidence>
<dbReference type="PANTHER" id="PTHR30231:SF37">
    <property type="entry name" value="EXODEOXYRIBONUCLEASE 10"/>
    <property type="match status" value="1"/>
</dbReference>
<accession>A0A1A0CKG8</accession>
<name>A0A1A0CKG8_ACEPA</name>
<dbReference type="Gene3D" id="3.30.420.10">
    <property type="entry name" value="Ribonuclease H-like superfamily/Ribonuclease H"/>
    <property type="match status" value="1"/>
</dbReference>
<dbReference type="Pfam" id="PF00929">
    <property type="entry name" value="RNase_T"/>
    <property type="match status" value="1"/>
</dbReference>
<organism evidence="4 5">
    <name type="scientific">Acetobacter pasteurianus</name>
    <name type="common">Acetobacter turbidans</name>
    <dbReference type="NCBI Taxonomy" id="438"/>
    <lineage>
        <taxon>Bacteria</taxon>
        <taxon>Pseudomonadati</taxon>
        <taxon>Pseudomonadota</taxon>
        <taxon>Alphaproteobacteria</taxon>
        <taxon>Acetobacterales</taxon>
        <taxon>Acetobacteraceae</taxon>
        <taxon>Acetobacter</taxon>
    </lineage>
</organism>
<keyword evidence="4" id="KW-0548">Nucleotidyltransferase</keyword>
<dbReference type="OrthoDB" id="7427781at2"/>
<gene>
    <name evidence="4" type="ORF">SRCM100623_02517</name>
</gene>
<sequence>MSESNTSALEAAAALLGTSDDYRVLRRLTPRRPITGIPEQNIRRGLFVDVETTGLDPTKDEIIELAMVPFCYSLDGIITEVGNAFEQLREPSHPIPPPVSALTGITDSMVAGHYINPDDVAKFSQSAAIVIAHNAAFDRKFLERFCPLFSSKPWACSMSEIDWVSEGYEGTKLAYLATECGFFYDRHRAVNDCLAALEILAHPLPVSGSNALFQLLEKARKPTWRIWADGAPFEFKEDLKSRGYRWNGDNNGFPRAWFIDVSEQDIQTEASFLQTKIYRRDVEVSPVKITAYDRFSERV</sequence>
<protein>
    <submittedName>
        <fullName evidence="4">DNA-directed DNA polymerase</fullName>
        <ecNumber evidence="4">2.7.7.7</ecNumber>
    </submittedName>
</protein>
<dbReference type="RefSeq" id="WP_064776404.1">
    <property type="nucleotide sequence ID" value="NZ_LYUD01000143.1"/>
</dbReference>
<dbReference type="GO" id="GO:0003887">
    <property type="term" value="F:DNA-directed DNA polymerase activity"/>
    <property type="evidence" value="ECO:0007669"/>
    <property type="project" value="UniProtKB-KW"/>
</dbReference>
<dbReference type="InterPro" id="IPR013520">
    <property type="entry name" value="Ribonucl_H"/>
</dbReference>
<comment type="subunit">
    <text evidence="2">DNA polymerase III contains a core (composed of alpha, epsilon and theta chains) that associates with a tau subunit. This core dimerizes to form the POLIII' complex. PolIII' associates with the gamma complex (composed of gamma, delta, delta', psi and chi chains) and with the beta chain to form the complete DNA polymerase III complex.</text>
</comment>
<dbReference type="EMBL" id="LYUD01000143">
    <property type="protein sequence ID" value="OAZ63458.1"/>
    <property type="molecule type" value="Genomic_DNA"/>
</dbReference>
<dbReference type="PANTHER" id="PTHR30231">
    <property type="entry name" value="DNA POLYMERASE III SUBUNIT EPSILON"/>
    <property type="match status" value="1"/>
</dbReference>
<proteinExistence type="predicted"/>